<reference evidence="3 4" key="1">
    <citation type="submission" date="2016-06" db="EMBL/GenBank/DDBJ databases">
        <title>Complete genome sequence of a saline-alkali tolerant type strain Dietzia timorensis ID05-A0528T.</title>
        <authorList>
            <person name="Wu X."/>
        </authorList>
    </citation>
    <scope>NUCLEOTIDE SEQUENCE [LARGE SCALE GENOMIC DNA]</scope>
    <source>
        <strain evidence="3 4">ID05-A0528</strain>
    </source>
</reference>
<dbReference type="KEGG" id="dtm:BJL86_0632"/>
<evidence type="ECO:0000259" key="1">
    <source>
        <dbReference type="Pfam" id="PF02470"/>
    </source>
</evidence>
<dbReference type="InterPro" id="IPR024516">
    <property type="entry name" value="Mce_C"/>
</dbReference>
<dbReference type="Pfam" id="PF02470">
    <property type="entry name" value="MlaD"/>
    <property type="match status" value="1"/>
</dbReference>
<dbReference type="NCBIfam" id="TIGR00996">
    <property type="entry name" value="Mtu_fam_mce"/>
    <property type="match status" value="1"/>
</dbReference>
<dbReference type="EMBL" id="CP015961">
    <property type="protein sequence ID" value="ANI91434.1"/>
    <property type="molecule type" value="Genomic_DNA"/>
</dbReference>
<proteinExistence type="predicted"/>
<dbReference type="GO" id="GO:0005576">
    <property type="term" value="C:extracellular region"/>
    <property type="evidence" value="ECO:0007669"/>
    <property type="project" value="TreeGrafter"/>
</dbReference>
<dbReference type="OrthoDB" id="4516955at2"/>
<dbReference type="PANTHER" id="PTHR33371">
    <property type="entry name" value="INTERMEMBRANE PHOSPHOLIPID TRANSPORT SYSTEM BINDING PROTEIN MLAD-RELATED"/>
    <property type="match status" value="1"/>
</dbReference>
<dbReference type="Proteomes" id="UP000186104">
    <property type="component" value="Chromosome"/>
</dbReference>
<organism evidence="3 4">
    <name type="scientific">Dietzia timorensis</name>
    <dbReference type="NCBI Taxonomy" id="499555"/>
    <lineage>
        <taxon>Bacteria</taxon>
        <taxon>Bacillati</taxon>
        <taxon>Actinomycetota</taxon>
        <taxon>Actinomycetes</taxon>
        <taxon>Mycobacteriales</taxon>
        <taxon>Dietziaceae</taxon>
        <taxon>Dietzia</taxon>
    </lineage>
</organism>
<sequence length="372" mass="39641">MSLTRTTAKTARRVALGLLAVGVLILALMTAYRITEGPPRLEITAEFASTSGVFEGSQVRMVGVTVGRVENVEPAGDIVRVVMSFDPDVALPRDAMALVMTPAAVSDRFVEISPAYEGGQALESGDVIPVERTRAPLEFENFARNLNTISESLAPSSDEAASALSKGAESVEGMGPELNQAIRDLNSVTRVTGDRSGDMQQIAEDLTVMLRAVGGQDESLSELIDALDGASETITAGQTDYGVATRELAQLLRDIDRFVEDNGLDLTESTSATLVTTEMLANHEDDLAEIMDLYPLMMSNFPRGIGEDGRARIRLNISTDLASFAKGEEFCSHQPLPICAGAGISNPVSLPLSRTDPLSFIGQLDEAMRSGS</sequence>
<dbReference type="InterPro" id="IPR005693">
    <property type="entry name" value="Mce"/>
</dbReference>
<feature type="domain" description="Mce/MlaD" evidence="1">
    <location>
        <begin position="42"/>
        <end position="114"/>
    </location>
</feature>
<keyword evidence="4" id="KW-1185">Reference proteome</keyword>
<dbReference type="PANTHER" id="PTHR33371:SF4">
    <property type="entry name" value="INTERMEMBRANE PHOSPHOLIPID TRANSPORT SYSTEM BINDING PROTEIN MLAD"/>
    <property type="match status" value="1"/>
</dbReference>
<evidence type="ECO:0000313" key="3">
    <source>
        <dbReference type="EMBL" id="ANI91434.1"/>
    </source>
</evidence>
<name>A0A173LIJ2_9ACTN</name>
<dbReference type="Pfam" id="PF11887">
    <property type="entry name" value="Mce4_CUP1"/>
    <property type="match status" value="1"/>
</dbReference>
<dbReference type="InterPro" id="IPR052336">
    <property type="entry name" value="MlaD_Phospholipid_Transporter"/>
</dbReference>
<accession>A0A173LIJ2</accession>
<dbReference type="AlphaFoldDB" id="A0A173LIJ2"/>
<evidence type="ECO:0000259" key="2">
    <source>
        <dbReference type="Pfam" id="PF11887"/>
    </source>
</evidence>
<protein>
    <submittedName>
        <fullName evidence="3">Uncharacterized protein</fullName>
    </submittedName>
</protein>
<dbReference type="RefSeq" id="WP_082908695.1">
    <property type="nucleotide sequence ID" value="NZ_CP015961.1"/>
</dbReference>
<evidence type="ECO:0000313" key="4">
    <source>
        <dbReference type="Proteomes" id="UP000186104"/>
    </source>
</evidence>
<feature type="domain" description="Mammalian cell entry C-terminal" evidence="2">
    <location>
        <begin position="120"/>
        <end position="307"/>
    </location>
</feature>
<dbReference type="STRING" id="499555.BJL86_0632"/>
<dbReference type="InterPro" id="IPR003399">
    <property type="entry name" value="Mce/MlaD"/>
</dbReference>
<gene>
    <name evidence="3" type="ORF">BJL86_0632</name>
</gene>